<protein>
    <submittedName>
        <fullName evidence="9">Uncharacterized protein</fullName>
    </submittedName>
</protein>
<evidence type="ECO:0000256" key="3">
    <source>
        <dbReference type="ARBA" id="ARBA00022741"/>
    </source>
</evidence>
<evidence type="ECO:0000256" key="5">
    <source>
        <dbReference type="ARBA" id="ARBA00022967"/>
    </source>
</evidence>
<dbReference type="GO" id="GO:0046961">
    <property type="term" value="F:proton-transporting ATPase activity, rotational mechanism"/>
    <property type="evidence" value="ECO:0007669"/>
    <property type="project" value="InterPro"/>
</dbReference>
<gene>
    <name evidence="9" type="ORF">S03H2_39353</name>
</gene>
<evidence type="ECO:0000313" key="9">
    <source>
        <dbReference type="EMBL" id="GAH48480.1"/>
    </source>
</evidence>
<dbReference type="SUPFAM" id="SSF52540">
    <property type="entry name" value="P-loop containing nucleoside triphosphate hydrolases"/>
    <property type="match status" value="1"/>
</dbReference>
<dbReference type="Pfam" id="PF00006">
    <property type="entry name" value="ATP-synt_ab"/>
    <property type="match status" value="1"/>
</dbReference>
<dbReference type="AlphaFoldDB" id="X1GUG2"/>
<proteinExistence type="inferred from homology"/>
<evidence type="ECO:0000259" key="7">
    <source>
        <dbReference type="Pfam" id="PF00006"/>
    </source>
</evidence>
<evidence type="ECO:0000256" key="2">
    <source>
        <dbReference type="ARBA" id="ARBA00022448"/>
    </source>
</evidence>
<dbReference type="InterPro" id="IPR000194">
    <property type="entry name" value="ATPase_F1/V1/A1_a/bsu_nucl-bd"/>
</dbReference>
<keyword evidence="4" id="KW-0067">ATP-binding</keyword>
<dbReference type="Pfam" id="PF22919">
    <property type="entry name" value="ATP-synt_VA_C"/>
    <property type="match status" value="1"/>
</dbReference>
<dbReference type="CDD" id="cd18111">
    <property type="entry name" value="ATP-synt_V_A-type_alpha_C"/>
    <property type="match status" value="1"/>
</dbReference>
<dbReference type="SUPFAM" id="SSF47917">
    <property type="entry name" value="C-terminal domain of alpha and beta subunits of F1 ATP synthase"/>
    <property type="match status" value="1"/>
</dbReference>
<accession>X1GUG2</accession>
<keyword evidence="6" id="KW-0406">Ion transport</keyword>
<dbReference type="InterPro" id="IPR024034">
    <property type="entry name" value="ATPase_F1/V1_b/a_C"/>
</dbReference>
<dbReference type="Gene3D" id="3.40.50.300">
    <property type="entry name" value="P-loop containing nucleotide triphosphate hydrolases"/>
    <property type="match status" value="1"/>
</dbReference>
<dbReference type="InterPro" id="IPR055190">
    <property type="entry name" value="ATP-synt_VA_C"/>
</dbReference>
<comment type="caution">
    <text evidence="9">The sequence shown here is derived from an EMBL/GenBank/DDBJ whole genome shotgun (WGS) entry which is preliminary data.</text>
</comment>
<dbReference type="PANTHER" id="PTHR43607:SF1">
    <property type="entry name" value="H(+)-TRANSPORTING TWO-SECTOR ATPASE"/>
    <property type="match status" value="1"/>
</dbReference>
<reference evidence="9" key="1">
    <citation type="journal article" date="2014" name="Front. Microbiol.">
        <title>High frequency of phylogenetically diverse reductive dehalogenase-homologous genes in deep subseafloor sedimentary metagenomes.</title>
        <authorList>
            <person name="Kawai M."/>
            <person name="Futagami T."/>
            <person name="Toyoda A."/>
            <person name="Takaki Y."/>
            <person name="Nishi S."/>
            <person name="Hori S."/>
            <person name="Arai W."/>
            <person name="Tsubouchi T."/>
            <person name="Morono Y."/>
            <person name="Uchiyama I."/>
            <person name="Ito T."/>
            <person name="Fujiyama A."/>
            <person name="Inagaki F."/>
            <person name="Takami H."/>
        </authorList>
    </citation>
    <scope>NUCLEOTIDE SEQUENCE</scope>
    <source>
        <strain evidence="9">Expedition CK06-06</strain>
    </source>
</reference>
<organism evidence="9">
    <name type="scientific">marine sediment metagenome</name>
    <dbReference type="NCBI Taxonomy" id="412755"/>
    <lineage>
        <taxon>unclassified sequences</taxon>
        <taxon>metagenomes</taxon>
        <taxon>ecological metagenomes</taxon>
    </lineage>
</organism>
<evidence type="ECO:0000256" key="4">
    <source>
        <dbReference type="ARBA" id="ARBA00022840"/>
    </source>
</evidence>
<comment type="similarity">
    <text evidence="1">Belongs to the ATPase alpha/beta chains family.</text>
</comment>
<dbReference type="GO" id="GO:0046034">
    <property type="term" value="P:ATP metabolic process"/>
    <property type="evidence" value="ECO:0007669"/>
    <property type="project" value="InterPro"/>
</dbReference>
<dbReference type="GO" id="GO:0005524">
    <property type="term" value="F:ATP binding"/>
    <property type="evidence" value="ECO:0007669"/>
    <property type="project" value="UniProtKB-KW"/>
</dbReference>
<feature type="non-terminal residue" evidence="9">
    <location>
        <position position="1"/>
    </location>
</feature>
<dbReference type="PANTHER" id="PTHR43607">
    <property type="entry name" value="V-TYPE PROTON ATPASE CATALYTIC SUBUNIT A"/>
    <property type="match status" value="1"/>
</dbReference>
<dbReference type="Gene3D" id="1.10.1140.10">
    <property type="entry name" value="Bovine Mitochondrial F1-atpase, Atp Synthase Beta Chain, Chain D, domain 3"/>
    <property type="match status" value="1"/>
</dbReference>
<dbReference type="InterPro" id="IPR022878">
    <property type="entry name" value="V-ATPase_asu"/>
</dbReference>
<dbReference type="FunFam" id="1.10.1140.10:FF:000002">
    <property type="entry name" value="V-type proton ATPase catalytic subunit A"/>
    <property type="match status" value="1"/>
</dbReference>
<keyword evidence="3" id="KW-0547">Nucleotide-binding</keyword>
<dbReference type="InterPro" id="IPR027417">
    <property type="entry name" value="P-loop_NTPase"/>
</dbReference>
<evidence type="ECO:0000259" key="8">
    <source>
        <dbReference type="Pfam" id="PF22919"/>
    </source>
</evidence>
<feature type="domain" description="ATPase F1/V1/A1 complex alpha/beta subunit nucleotide-binding" evidence="7">
    <location>
        <begin position="7"/>
        <end position="49"/>
    </location>
</feature>
<evidence type="ECO:0000256" key="6">
    <source>
        <dbReference type="ARBA" id="ARBA00023065"/>
    </source>
</evidence>
<name>X1GUG2_9ZZZZ</name>
<keyword evidence="5" id="KW-1278">Translocase</keyword>
<evidence type="ECO:0000256" key="1">
    <source>
        <dbReference type="ARBA" id="ARBA00008936"/>
    </source>
</evidence>
<feature type="domain" description="ATP synthase A/B type C-terminal" evidence="8">
    <location>
        <begin position="59"/>
        <end position="152"/>
    </location>
</feature>
<dbReference type="EMBL" id="BARU01024322">
    <property type="protein sequence ID" value="GAH48480.1"/>
    <property type="molecule type" value="Genomic_DNA"/>
</dbReference>
<sequence length="200" mass="22756">GLNSPFPGADFSEPVTQNTLRIVDALYSLDVSLANKRHFPAISWLTSYSLYADAVKDWWDKIDPGWGDTRATALRILQQEAELEEIVRLVGPEALPEGDKLLLLVARMIREDFLQQSAYHEVDTYCTPAKAGLMLKTIMRFYELAQEMLDSGAGIESIRSSPTVYKISRMKDIADEVFEQRVKELWSEMEESLIARKRVP</sequence>
<keyword evidence="2" id="KW-0813">Transport</keyword>